<feature type="domain" description="OmpR/PhoB-type" evidence="7">
    <location>
        <begin position="1"/>
        <end position="105"/>
    </location>
</feature>
<evidence type="ECO:0000256" key="6">
    <source>
        <dbReference type="PROSITE-ProRule" id="PRU01091"/>
    </source>
</evidence>
<dbReference type="InterPro" id="IPR051677">
    <property type="entry name" value="AfsR-DnrI-RedD_regulator"/>
</dbReference>
<comment type="similarity">
    <text evidence="1">Belongs to the AfsR/DnrI/RedD regulatory family.</text>
</comment>
<dbReference type="PANTHER" id="PTHR35807:SF1">
    <property type="entry name" value="TRANSCRIPTIONAL REGULATOR REDD"/>
    <property type="match status" value="1"/>
</dbReference>
<dbReference type="PROSITE" id="PS51755">
    <property type="entry name" value="OMPR_PHOB"/>
    <property type="match status" value="1"/>
</dbReference>
<dbReference type="Proteomes" id="UP001165590">
    <property type="component" value="Unassembled WGS sequence"/>
</dbReference>
<feature type="DNA-binding region" description="OmpR/PhoB-type" evidence="6">
    <location>
        <begin position="1"/>
        <end position="105"/>
    </location>
</feature>
<dbReference type="SUPFAM" id="SSF52540">
    <property type="entry name" value="P-loop containing nucleoside triphosphate hydrolases"/>
    <property type="match status" value="1"/>
</dbReference>
<evidence type="ECO:0000256" key="2">
    <source>
        <dbReference type="ARBA" id="ARBA00023012"/>
    </source>
</evidence>
<evidence type="ECO:0000313" key="8">
    <source>
        <dbReference type="EMBL" id="MCX4233211.1"/>
    </source>
</evidence>
<dbReference type="InterPro" id="IPR027417">
    <property type="entry name" value="P-loop_NTPase"/>
</dbReference>
<dbReference type="InterPro" id="IPR011990">
    <property type="entry name" value="TPR-like_helical_dom_sf"/>
</dbReference>
<dbReference type="InterPro" id="IPR001867">
    <property type="entry name" value="OmpR/PhoB-type_DNA-bd"/>
</dbReference>
<keyword evidence="4 6" id="KW-0238">DNA-binding</keyword>
<evidence type="ECO:0000256" key="4">
    <source>
        <dbReference type="ARBA" id="ARBA00023125"/>
    </source>
</evidence>
<dbReference type="Pfam" id="PF03704">
    <property type="entry name" value="BTAD"/>
    <property type="match status" value="1"/>
</dbReference>
<evidence type="ECO:0000313" key="9">
    <source>
        <dbReference type="Proteomes" id="UP001165590"/>
    </source>
</evidence>
<dbReference type="InterPro" id="IPR036388">
    <property type="entry name" value="WH-like_DNA-bd_sf"/>
</dbReference>
<protein>
    <submittedName>
        <fullName evidence="8">NB-ARC domain-containing protein</fullName>
    </submittedName>
</protein>
<dbReference type="SMART" id="SM01043">
    <property type="entry name" value="BTAD"/>
    <property type="match status" value="1"/>
</dbReference>
<dbReference type="RefSeq" id="WP_267026169.1">
    <property type="nucleotide sequence ID" value="NZ_JAIFZO010000002.1"/>
</dbReference>
<organism evidence="8 9">
    <name type="scientific">Streptomyces ortus</name>
    <dbReference type="NCBI Taxonomy" id="2867268"/>
    <lineage>
        <taxon>Bacteria</taxon>
        <taxon>Bacillati</taxon>
        <taxon>Actinomycetota</taxon>
        <taxon>Actinomycetes</taxon>
        <taxon>Kitasatosporales</taxon>
        <taxon>Streptomycetaceae</taxon>
        <taxon>Streptomyces</taxon>
    </lineage>
</organism>
<keyword evidence="9" id="KW-1185">Reference proteome</keyword>
<dbReference type="Gene3D" id="1.10.10.10">
    <property type="entry name" value="Winged helix-like DNA-binding domain superfamily/Winged helix DNA-binding domain"/>
    <property type="match status" value="1"/>
</dbReference>
<dbReference type="CDD" id="cd15831">
    <property type="entry name" value="BTAD"/>
    <property type="match status" value="1"/>
</dbReference>
<keyword evidence="3" id="KW-0805">Transcription regulation</keyword>
<evidence type="ECO:0000256" key="1">
    <source>
        <dbReference type="ARBA" id="ARBA00005820"/>
    </source>
</evidence>
<dbReference type="SUPFAM" id="SSF46894">
    <property type="entry name" value="C-terminal effector domain of the bipartite response regulators"/>
    <property type="match status" value="1"/>
</dbReference>
<dbReference type="PRINTS" id="PR00364">
    <property type="entry name" value="DISEASERSIST"/>
</dbReference>
<dbReference type="InterPro" id="IPR005158">
    <property type="entry name" value="BTAD"/>
</dbReference>
<dbReference type="SUPFAM" id="SSF48452">
    <property type="entry name" value="TPR-like"/>
    <property type="match status" value="1"/>
</dbReference>
<evidence type="ECO:0000256" key="3">
    <source>
        <dbReference type="ARBA" id="ARBA00023015"/>
    </source>
</evidence>
<evidence type="ECO:0000259" key="7">
    <source>
        <dbReference type="PROSITE" id="PS51755"/>
    </source>
</evidence>
<evidence type="ECO:0000256" key="5">
    <source>
        <dbReference type="ARBA" id="ARBA00023163"/>
    </source>
</evidence>
<dbReference type="InterPro" id="IPR016032">
    <property type="entry name" value="Sig_transdc_resp-reg_C-effctor"/>
</dbReference>
<keyword evidence="2" id="KW-0902">Two-component regulatory system</keyword>
<comment type="caution">
    <text evidence="8">The sequence shown here is derived from an EMBL/GenBank/DDBJ whole genome shotgun (WGS) entry which is preliminary data.</text>
</comment>
<sequence length="619" mass="66116">MESASQAPLRFAVLGPVRVGRGEEDLALGSPQQRVVLAALLLRRGRLVTTAELVHAVWGENPPMAAVPVLRTYVSRLRKVLESGRTSDGSGVVIVSAADGYLVRVPEDAVDLGVFEQRVERAAKLRAGGELSAASQLLHTALGQWQEIPLAGLAGPLAESERSRLNETRLSTLEARFDIDVELGRHVAVIPELRALTGQHPLRERLCELLMIALYRSGRQAEALASYRTTRNTLVAELGIEPGASLRHLHRSILAADASLELSAPPRRAAVPAAESTTRPAQLPADPATFTGRHSELDQARALLPNGGDHKATMPITVVSGMAGVGKTALAVRFAREISGRFPDGQLFINLRGFDATGSLMSPEEGIRIALDGLGVPSWRIPAQPEAQTLLYRSLLANRRVLILLDNARDVDHVRRLLPGSPGCLVIVTSRSQLTGLIAGEGAHPLALHQLAPADAHDVLGRRLGARRLSAEPRAVDDIIALCGRLPLALAVVAARAAINPGFPLSAIADELRDSRGGGSLDAFTGGDFGTDVRASFSWSYKAQSAPAARLFRLIGPHADPDISAPAAAALAGLSLREAHSLLAELTHAHLLTEHHPGRYTMHELLRIYAREQLHSGGR</sequence>
<accession>A0ABT3V0U0</accession>
<gene>
    <name evidence="8" type="ORF">K3769_10525</name>
</gene>
<dbReference type="SMART" id="SM00862">
    <property type="entry name" value="Trans_reg_C"/>
    <property type="match status" value="1"/>
</dbReference>
<dbReference type="InterPro" id="IPR002182">
    <property type="entry name" value="NB-ARC"/>
</dbReference>
<reference evidence="8" key="1">
    <citation type="journal article" date="2022" name="bioRxiv">
        <title>Discovery and biosynthetic assessment of Streptomyces ortus sp nov. isolated from a deep-sea sponge.</title>
        <authorList>
            <person name="Williams S.E."/>
        </authorList>
    </citation>
    <scope>NUCLEOTIDE SEQUENCE</scope>
    <source>
        <strain evidence="8">A15ISP2-DRY2</strain>
    </source>
</reference>
<proteinExistence type="inferred from homology"/>
<name>A0ABT3V0U0_9ACTN</name>
<dbReference type="PANTHER" id="PTHR35807">
    <property type="entry name" value="TRANSCRIPTIONAL REGULATOR REDD-RELATED"/>
    <property type="match status" value="1"/>
</dbReference>
<dbReference type="Gene3D" id="3.40.50.300">
    <property type="entry name" value="P-loop containing nucleotide triphosphate hydrolases"/>
    <property type="match status" value="1"/>
</dbReference>
<dbReference type="Pfam" id="PF00486">
    <property type="entry name" value="Trans_reg_C"/>
    <property type="match status" value="1"/>
</dbReference>
<dbReference type="EMBL" id="JAIFZO010000002">
    <property type="protein sequence ID" value="MCX4233211.1"/>
    <property type="molecule type" value="Genomic_DNA"/>
</dbReference>
<dbReference type="Gene3D" id="1.25.40.10">
    <property type="entry name" value="Tetratricopeptide repeat domain"/>
    <property type="match status" value="1"/>
</dbReference>
<dbReference type="Pfam" id="PF00931">
    <property type="entry name" value="NB-ARC"/>
    <property type="match status" value="1"/>
</dbReference>
<keyword evidence="5" id="KW-0804">Transcription</keyword>